<evidence type="ECO:0000259" key="1">
    <source>
        <dbReference type="SMART" id="SM00382"/>
    </source>
</evidence>
<reference evidence="2 3" key="1">
    <citation type="submission" date="2024-03" db="EMBL/GenBank/DDBJ databases">
        <title>Bacilli Hybrid Assemblies.</title>
        <authorList>
            <person name="Kovac J."/>
        </authorList>
    </citation>
    <scope>NUCLEOTIDE SEQUENCE [LARGE SCALE GENOMIC DNA]</scope>
    <source>
        <strain evidence="2 3">FSL R7-0666</strain>
    </source>
</reference>
<gene>
    <name evidence="2" type="primary">dnaI</name>
    <name evidence="2" type="ORF">MKY91_14540</name>
</gene>
<keyword evidence="3" id="KW-1185">Reference proteome</keyword>
<dbReference type="CDD" id="cd00009">
    <property type="entry name" value="AAA"/>
    <property type="match status" value="1"/>
</dbReference>
<dbReference type="Gene3D" id="3.40.50.300">
    <property type="entry name" value="P-loop containing nucleotide triphosphate hydrolases"/>
    <property type="match status" value="1"/>
</dbReference>
<dbReference type="Pfam" id="PF01695">
    <property type="entry name" value="IstB_IS21"/>
    <property type="match status" value="1"/>
</dbReference>
<comment type="caution">
    <text evidence="2">The sequence shown here is derived from an EMBL/GenBank/DDBJ whole genome shotgun (WGS) entry which is preliminary data.</text>
</comment>
<dbReference type="InterPro" id="IPR027417">
    <property type="entry name" value="P-loop_NTPase"/>
</dbReference>
<dbReference type="NCBIfam" id="NF006505">
    <property type="entry name" value="PRK08939.1"/>
    <property type="match status" value="1"/>
</dbReference>
<dbReference type="InterPro" id="IPR003593">
    <property type="entry name" value="AAA+_ATPase"/>
</dbReference>
<dbReference type="InterPro" id="IPR009928">
    <property type="entry name" value="DnaI_N"/>
</dbReference>
<dbReference type="SUPFAM" id="SSF52540">
    <property type="entry name" value="P-loop containing nucleoside triphosphate hydrolases"/>
    <property type="match status" value="1"/>
</dbReference>
<dbReference type="SMART" id="SM00382">
    <property type="entry name" value="AAA"/>
    <property type="match status" value="1"/>
</dbReference>
<dbReference type="InterPro" id="IPR002611">
    <property type="entry name" value="IstB_ATP-bd"/>
</dbReference>
<protein>
    <submittedName>
        <fullName evidence="2">Primosomal protein DnaI</fullName>
    </submittedName>
</protein>
<evidence type="ECO:0000313" key="3">
    <source>
        <dbReference type="Proteomes" id="UP001418796"/>
    </source>
</evidence>
<feature type="domain" description="AAA+ ATPase" evidence="1">
    <location>
        <begin position="158"/>
        <end position="278"/>
    </location>
</feature>
<dbReference type="Pfam" id="PF07319">
    <property type="entry name" value="DnaI_N"/>
    <property type="match status" value="1"/>
</dbReference>
<accession>A0ABU9VNA4</accession>
<dbReference type="RefSeq" id="WP_343131075.1">
    <property type="nucleotide sequence ID" value="NZ_JBCITK010000001.1"/>
</dbReference>
<dbReference type="PANTHER" id="PTHR30050:SF8">
    <property type="entry name" value="PRIMOSOMAL PROTEIN DNAI"/>
    <property type="match status" value="1"/>
</dbReference>
<proteinExistence type="predicted"/>
<organism evidence="2 3">
    <name type="scientific">Alkalicoccobacillus gibsonii</name>
    <dbReference type="NCBI Taxonomy" id="79881"/>
    <lineage>
        <taxon>Bacteria</taxon>
        <taxon>Bacillati</taxon>
        <taxon>Bacillota</taxon>
        <taxon>Bacilli</taxon>
        <taxon>Bacillales</taxon>
        <taxon>Bacillaceae</taxon>
        <taxon>Alkalicoccobacillus</taxon>
    </lineage>
</organism>
<name>A0ABU9VNA4_9BACI</name>
<sequence length="308" mass="35496">MERIDTALSKWDGNDELQKRLDRAKNALLESAYIIRFLDEHPNVTSEMVSTGLNKLYEYKKERENCDNCPGLERCPNLMQGYQPELYVDRKHLELRYHACSLKVQAEKQKQEQTLIQSLYIPKEVLSASFEQLDHGTDRMEASRATLHFAMNAKPGEDGNGLYLYGKFGVGKTYLMGAVANELKDRGIETFIIFAPDFFREMRQSISDGSFQEKLEAVKKAQVLILDDIGAETTSSWTRDDVLGAILQHRMLEKLPTLFTSNYDYDELERHLAYSDKGGTEELKAMRIMERIKHYTEAIMVKGENRRS</sequence>
<dbReference type="Proteomes" id="UP001418796">
    <property type="component" value="Unassembled WGS sequence"/>
</dbReference>
<dbReference type="EMBL" id="JBCITK010000001">
    <property type="protein sequence ID" value="MEN0644366.1"/>
    <property type="molecule type" value="Genomic_DNA"/>
</dbReference>
<dbReference type="PANTHER" id="PTHR30050">
    <property type="entry name" value="CHROMOSOMAL REPLICATION INITIATOR PROTEIN DNAA"/>
    <property type="match status" value="1"/>
</dbReference>
<evidence type="ECO:0000313" key="2">
    <source>
        <dbReference type="EMBL" id="MEN0644366.1"/>
    </source>
</evidence>